<protein>
    <submittedName>
        <fullName evidence="1">Uncharacterized protein</fullName>
    </submittedName>
</protein>
<name>A0A2R6AUC2_9ARCH</name>
<organism evidence="1 2">
    <name type="scientific">Candidatus Marsarchaeota G2 archaeon ECH_B_SAG-M15</name>
    <dbReference type="NCBI Taxonomy" id="1978162"/>
    <lineage>
        <taxon>Archaea</taxon>
        <taxon>Candidatus Marsarchaeota</taxon>
        <taxon>Candidatus Marsarchaeota group 2</taxon>
    </lineage>
</organism>
<reference evidence="1 2" key="1">
    <citation type="submission" date="2017-04" db="EMBL/GenBank/DDBJ databases">
        <title>Novel microbial lineages endemic to geothermal iron-oxide mats fill important gaps in the evolutionary history of Archaea.</title>
        <authorList>
            <person name="Jay Z.J."/>
            <person name="Beam J.P."/>
            <person name="Dlakic M."/>
            <person name="Rusch D.B."/>
            <person name="Kozubal M.A."/>
            <person name="Inskeep W.P."/>
        </authorList>
    </citation>
    <scope>NUCLEOTIDE SEQUENCE [LARGE SCALE GENOMIC DNA]</scope>
    <source>
        <strain evidence="1">ECH_B_SAG-M15</strain>
    </source>
</reference>
<evidence type="ECO:0000313" key="2">
    <source>
        <dbReference type="Proteomes" id="UP000240490"/>
    </source>
</evidence>
<proteinExistence type="predicted"/>
<dbReference type="Proteomes" id="UP000240490">
    <property type="component" value="Unassembled WGS sequence"/>
</dbReference>
<dbReference type="EMBL" id="NEXJ01000101">
    <property type="protein sequence ID" value="PSN89967.1"/>
    <property type="molecule type" value="Genomic_DNA"/>
</dbReference>
<accession>A0A2R6AUC2</accession>
<evidence type="ECO:0000313" key="1">
    <source>
        <dbReference type="EMBL" id="PSN89967.1"/>
    </source>
</evidence>
<gene>
    <name evidence="1" type="ORF">B9Q08_05830</name>
</gene>
<sequence>MLDVSRHLSPFAVSALTPAPVSRRVASYRIQGFTLHRRTWACVHTIIRVVELGLHSIVEGAHGFIGVLQLHPIPPLPSLGLKRRCGGVMIQEVPPFRAG</sequence>
<dbReference type="AlphaFoldDB" id="A0A2R6AUC2"/>
<comment type="caution">
    <text evidence="1">The sequence shown here is derived from an EMBL/GenBank/DDBJ whole genome shotgun (WGS) entry which is preliminary data.</text>
</comment>